<dbReference type="PANTHER" id="PTHR43248:SF29">
    <property type="entry name" value="TRIPEPTIDYL AMINOPEPTIDASE"/>
    <property type="match status" value="1"/>
</dbReference>
<evidence type="ECO:0000313" key="6">
    <source>
        <dbReference type="EMBL" id="AXB48707.1"/>
    </source>
</evidence>
<evidence type="ECO:0000256" key="3">
    <source>
        <dbReference type="ARBA" id="ARBA00022801"/>
    </source>
</evidence>
<feature type="domain" description="AB hydrolase-1" evidence="5">
    <location>
        <begin position="40"/>
        <end position="427"/>
    </location>
</feature>
<reference evidence="6 7" key="1">
    <citation type="submission" date="2016-04" db="EMBL/GenBank/DDBJ databases">
        <title>Complete genome sequence and analysis of deep-sea sediment isolate, Amycolatopsis sp. WP1.</title>
        <authorList>
            <person name="Wang H."/>
            <person name="Chen S."/>
            <person name="Wu Q."/>
        </authorList>
    </citation>
    <scope>NUCLEOTIDE SEQUENCE [LARGE SCALE GENOMIC DNA]</scope>
    <source>
        <strain evidence="6 7">WP1</strain>
    </source>
</reference>
<evidence type="ECO:0000313" key="7">
    <source>
        <dbReference type="Proteomes" id="UP000250434"/>
    </source>
</evidence>
<sequence>MPDLECARLSVPLDYAKPEAEKISIGVLRHKAVGERIGSLVLNPGGPGGSGMVAAAGIAVQAAKGEAGKRFDIVGFDPRGVGASEPRIRCLTDAERDADRADDSETDGSPEGVTKQENEARDFGAKCAERTEHGTAMLANLGTRDVAKDLDLLRAALGDQKLTYLGYSYGTQIGYTYAEAFPDKVRAMVLDGAVDPGQDALESNLAQVTGFGKAFGEFAKWCAEQPDCALGRDPAGATKAFQDLTRPLIEKPVPAGDRKLSYEDVGTAAVQAMYSQQLWKQLNAGLAELKQQRGDKLIALADQYNERGADGRYGAIQDAFTAINCVDNPKITDKNRIAEFLKKSNEAAPFLDDGKPDGAALDTCAFWPVEHTSEPRTPKVDGVPPVLVISTTNDPATPYEAGVNLAKAMNGSLLTFEGTQHTVFLQGVPCVDDAGTDYLISGTLPPANTRCTT</sequence>
<dbReference type="Pfam" id="PF00561">
    <property type="entry name" value="Abhydrolase_1"/>
    <property type="match status" value="1"/>
</dbReference>
<dbReference type="Gene3D" id="3.40.50.1820">
    <property type="entry name" value="alpha/beta hydrolase"/>
    <property type="match status" value="1"/>
</dbReference>
<evidence type="ECO:0000259" key="5">
    <source>
        <dbReference type="Pfam" id="PF00561"/>
    </source>
</evidence>
<accession>A0A344LKY3</accession>
<evidence type="ECO:0000256" key="4">
    <source>
        <dbReference type="SAM" id="MobiDB-lite"/>
    </source>
</evidence>
<feature type="region of interest" description="Disordered" evidence="4">
    <location>
        <begin position="90"/>
        <end position="122"/>
    </location>
</feature>
<gene>
    <name evidence="6" type="ORF">A4R43_22170</name>
</gene>
<protein>
    <submittedName>
        <fullName evidence="6">Hydrolase</fullName>
    </submittedName>
</protein>
<proteinExistence type="inferred from homology"/>
<dbReference type="InterPro" id="IPR029058">
    <property type="entry name" value="AB_hydrolase_fold"/>
</dbReference>
<keyword evidence="7" id="KW-1185">Reference proteome</keyword>
<dbReference type="PANTHER" id="PTHR43248">
    <property type="entry name" value="2-SUCCINYL-6-HYDROXY-2,4-CYCLOHEXADIENE-1-CARBOXYLATE SYNTHASE"/>
    <property type="match status" value="1"/>
</dbReference>
<keyword evidence="3 6" id="KW-0378">Hydrolase</keyword>
<feature type="compositionally biased region" description="Basic and acidic residues" evidence="4">
    <location>
        <begin position="90"/>
        <end position="103"/>
    </location>
</feature>
<dbReference type="InterPro" id="IPR051601">
    <property type="entry name" value="Serine_prot/Carboxylest_S33"/>
</dbReference>
<evidence type="ECO:0000256" key="2">
    <source>
        <dbReference type="ARBA" id="ARBA00022729"/>
    </source>
</evidence>
<dbReference type="Proteomes" id="UP000250434">
    <property type="component" value="Chromosome"/>
</dbReference>
<evidence type="ECO:0000256" key="1">
    <source>
        <dbReference type="ARBA" id="ARBA00010088"/>
    </source>
</evidence>
<dbReference type="AlphaFoldDB" id="A0A344LKY3"/>
<dbReference type="GO" id="GO:0016787">
    <property type="term" value="F:hydrolase activity"/>
    <property type="evidence" value="ECO:0007669"/>
    <property type="project" value="UniProtKB-KW"/>
</dbReference>
<keyword evidence="2" id="KW-0732">Signal</keyword>
<dbReference type="SUPFAM" id="SSF53474">
    <property type="entry name" value="alpha/beta-Hydrolases"/>
    <property type="match status" value="1"/>
</dbReference>
<organism evidence="6 7">
    <name type="scientific">Amycolatopsis albispora</name>
    <dbReference type="NCBI Taxonomy" id="1804986"/>
    <lineage>
        <taxon>Bacteria</taxon>
        <taxon>Bacillati</taxon>
        <taxon>Actinomycetota</taxon>
        <taxon>Actinomycetes</taxon>
        <taxon>Pseudonocardiales</taxon>
        <taxon>Pseudonocardiaceae</taxon>
        <taxon>Amycolatopsis</taxon>
    </lineage>
</organism>
<name>A0A344LKY3_9PSEU</name>
<dbReference type="EMBL" id="CP015163">
    <property type="protein sequence ID" value="AXB48707.1"/>
    <property type="molecule type" value="Genomic_DNA"/>
</dbReference>
<dbReference type="InterPro" id="IPR000073">
    <property type="entry name" value="AB_hydrolase_1"/>
</dbReference>
<dbReference type="KEGG" id="aab:A4R43_22170"/>
<comment type="similarity">
    <text evidence="1">Belongs to the peptidase S33 family.</text>
</comment>